<feature type="domain" description="Putative Flp pilus-assembly TadG-like N-terminal" evidence="1">
    <location>
        <begin position="9"/>
        <end position="50"/>
    </location>
</feature>
<dbReference type="InterPro" id="IPR028087">
    <property type="entry name" value="Tad_N"/>
</dbReference>
<sequence length="546" mass="57590">MGRKHRAKGAVTLWLAASLLSLVIFASVALDTARLVYQRQQLQSVADLAATEVGLQNPYYLDDRQKEAILDRLTARFSGKVDTLTIDYGTAKIINKMWVVDTGSTPDNGYPAAKVTVTKTVPQSLVAGGLFNSNSMTLYAEAAIQKAGTIRFGLGSRTLSTAEDAGFLNSIFNATLGTSLALDIASYNGLAKSSIELGRLLNVLAVDLGVGSSEEVLESNISLLDLLTTYLNVLSNDDDFPDGLNMIINELSMAETVPDIRLADILRLSESNTDGAALETSLNALTLIKSSIYASNNNHFVHVPTSSLDIPNITSLSFDTNIISPPSFTIATLPVVEGHEPTATTSQVALQLSAEILTDSVLDPVLGVLDNPLLGLTLSIEPVSINVEVAKASATLTEVIRTSDGMTGVVTADSPLIGIQVAPLQIQVNLTVLGIPTTLGLEATVTIENTTQDPPAYSIVIPSKDATVIDNNPQFTTDVEVELQTGGVDVSILNPLLSTLSTALDPIVSALLSDAVLPILDNLDIHVGGADLWVESIQSSSSGLIL</sequence>
<proteinExistence type="predicted"/>
<keyword evidence="3" id="KW-1185">Reference proteome</keyword>
<evidence type="ECO:0000313" key="3">
    <source>
        <dbReference type="Proteomes" id="UP000051221"/>
    </source>
</evidence>
<name>A0A0Q2SB64_VIBFU</name>
<accession>A0A0Q2SB64</accession>
<evidence type="ECO:0000313" key="2">
    <source>
        <dbReference type="EMBL" id="KQH84627.1"/>
    </source>
</evidence>
<evidence type="ECO:0000259" key="1">
    <source>
        <dbReference type="Pfam" id="PF13400"/>
    </source>
</evidence>
<comment type="caution">
    <text evidence="2">The sequence shown here is derived from an EMBL/GenBank/DDBJ whole genome shotgun (WGS) entry which is preliminary data.</text>
</comment>
<dbReference type="Pfam" id="PF13400">
    <property type="entry name" value="Tad"/>
    <property type="match status" value="1"/>
</dbReference>
<dbReference type="EMBL" id="LKHS01000017">
    <property type="protein sequence ID" value="KQH84627.1"/>
    <property type="molecule type" value="Genomic_DNA"/>
</dbReference>
<protein>
    <recommendedName>
        <fullName evidence="1">Putative Flp pilus-assembly TadG-like N-terminal domain-containing protein</fullName>
    </recommendedName>
</protein>
<dbReference type="AlphaFoldDB" id="A0A0Q2SB64"/>
<dbReference type="RefSeq" id="WP_055466745.1">
    <property type="nucleotide sequence ID" value="NZ_LKHS01000017.1"/>
</dbReference>
<gene>
    <name evidence="2" type="ORF">AMR76_17640</name>
</gene>
<reference evidence="2 3" key="1">
    <citation type="submission" date="2015-08" db="EMBL/GenBank/DDBJ databases">
        <title>Antibacterial properties of a collection of Vibrionaceae strains.</title>
        <authorList>
            <person name="Giubergia S."/>
        </authorList>
    </citation>
    <scope>NUCLEOTIDE SEQUENCE [LARGE SCALE GENOMIC DNA]</scope>
    <source>
        <strain evidence="2 3">S0821</strain>
    </source>
</reference>
<dbReference type="Proteomes" id="UP000051221">
    <property type="component" value="Unassembled WGS sequence"/>
</dbReference>
<dbReference type="InParanoid" id="A0A0Q2SB64"/>
<organism evidence="2 3">
    <name type="scientific">Vibrio furnissii</name>
    <dbReference type="NCBI Taxonomy" id="29494"/>
    <lineage>
        <taxon>Bacteria</taxon>
        <taxon>Pseudomonadati</taxon>
        <taxon>Pseudomonadota</taxon>
        <taxon>Gammaproteobacteria</taxon>
        <taxon>Vibrionales</taxon>
        <taxon>Vibrionaceae</taxon>
        <taxon>Vibrio</taxon>
    </lineage>
</organism>